<keyword evidence="2 6" id="KW-0121">Carboxypeptidase</keyword>
<dbReference type="PROSITE" id="PS00131">
    <property type="entry name" value="CARBOXYPEPT_SER_SER"/>
    <property type="match status" value="1"/>
</dbReference>
<feature type="signal peptide" evidence="6">
    <location>
        <begin position="1"/>
        <end position="20"/>
    </location>
</feature>
<dbReference type="InterPro" id="IPR029058">
    <property type="entry name" value="AB_hydrolase_fold"/>
</dbReference>
<reference evidence="7 8" key="1">
    <citation type="journal article" date="2024" name="Commun. Biol.">
        <title>Comparative genomic analysis of thermophilic fungi reveals convergent evolutionary adaptations and gene losses.</title>
        <authorList>
            <person name="Steindorff A.S."/>
            <person name="Aguilar-Pontes M.V."/>
            <person name="Robinson A.J."/>
            <person name="Andreopoulos B."/>
            <person name="LaButti K."/>
            <person name="Kuo A."/>
            <person name="Mondo S."/>
            <person name="Riley R."/>
            <person name="Otillar R."/>
            <person name="Haridas S."/>
            <person name="Lipzen A."/>
            <person name="Grimwood J."/>
            <person name="Schmutz J."/>
            <person name="Clum A."/>
            <person name="Reid I.D."/>
            <person name="Moisan M.C."/>
            <person name="Butler G."/>
            <person name="Nguyen T.T.M."/>
            <person name="Dewar K."/>
            <person name="Conant G."/>
            <person name="Drula E."/>
            <person name="Henrissat B."/>
            <person name="Hansel C."/>
            <person name="Singer S."/>
            <person name="Hutchinson M.I."/>
            <person name="de Vries R.P."/>
            <person name="Natvig D.O."/>
            <person name="Powell A.J."/>
            <person name="Tsang A."/>
            <person name="Grigoriev I.V."/>
        </authorList>
    </citation>
    <scope>NUCLEOTIDE SEQUENCE [LARGE SCALE GENOMIC DNA]</scope>
    <source>
        <strain evidence="7 8">CBS 494.80</strain>
    </source>
</reference>
<dbReference type="EC" id="3.4.16.-" evidence="6"/>
<feature type="chain" id="PRO_5044993263" description="Carboxypeptidase" evidence="6">
    <location>
        <begin position="21"/>
        <end position="498"/>
    </location>
</feature>
<dbReference type="InterPro" id="IPR033124">
    <property type="entry name" value="Ser_caboxypep_his_AS"/>
</dbReference>
<organism evidence="7 8">
    <name type="scientific">Oculimacula yallundae</name>
    <dbReference type="NCBI Taxonomy" id="86028"/>
    <lineage>
        <taxon>Eukaryota</taxon>
        <taxon>Fungi</taxon>
        <taxon>Dikarya</taxon>
        <taxon>Ascomycota</taxon>
        <taxon>Pezizomycotina</taxon>
        <taxon>Leotiomycetes</taxon>
        <taxon>Helotiales</taxon>
        <taxon>Ploettnerulaceae</taxon>
        <taxon>Oculimacula</taxon>
    </lineage>
</organism>
<evidence type="ECO:0000256" key="3">
    <source>
        <dbReference type="ARBA" id="ARBA00022670"/>
    </source>
</evidence>
<dbReference type="Proteomes" id="UP001595075">
    <property type="component" value="Unassembled WGS sequence"/>
</dbReference>
<dbReference type="Gene3D" id="1.10.287.410">
    <property type="match status" value="1"/>
</dbReference>
<dbReference type="PRINTS" id="PR00724">
    <property type="entry name" value="CRBOXYPTASEC"/>
</dbReference>
<gene>
    <name evidence="7" type="ORF">VTL71DRAFT_10970</name>
</gene>
<keyword evidence="3 6" id="KW-0645">Protease</keyword>
<dbReference type="PANTHER" id="PTHR11802:SF432">
    <property type="entry name" value="Y, PUTATIVE-RELATED"/>
    <property type="match status" value="1"/>
</dbReference>
<name>A0ABR4CUQ3_9HELO</name>
<evidence type="ECO:0000256" key="1">
    <source>
        <dbReference type="ARBA" id="ARBA00009431"/>
    </source>
</evidence>
<evidence type="ECO:0000256" key="5">
    <source>
        <dbReference type="ARBA" id="ARBA00023180"/>
    </source>
</evidence>
<proteinExistence type="inferred from homology"/>
<evidence type="ECO:0000256" key="6">
    <source>
        <dbReference type="RuleBase" id="RU361156"/>
    </source>
</evidence>
<evidence type="ECO:0000256" key="2">
    <source>
        <dbReference type="ARBA" id="ARBA00022645"/>
    </source>
</evidence>
<keyword evidence="8" id="KW-1185">Reference proteome</keyword>
<evidence type="ECO:0000313" key="8">
    <source>
        <dbReference type="Proteomes" id="UP001595075"/>
    </source>
</evidence>
<evidence type="ECO:0000256" key="4">
    <source>
        <dbReference type="ARBA" id="ARBA00022801"/>
    </source>
</evidence>
<dbReference type="Pfam" id="PF00450">
    <property type="entry name" value="Peptidase_S10"/>
    <property type="match status" value="1"/>
</dbReference>
<keyword evidence="4 6" id="KW-0378">Hydrolase</keyword>
<evidence type="ECO:0000313" key="7">
    <source>
        <dbReference type="EMBL" id="KAL2073644.1"/>
    </source>
</evidence>
<keyword evidence="5" id="KW-0325">Glycoprotein</keyword>
<keyword evidence="6" id="KW-0732">Signal</keyword>
<protein>
    <recommendedName>
        <fullName evidence="6">Carboxypeptidase</fullName>
        <ecNumber evidence="6">3.4.16.-</ecNumber>
    </recommendedName>
</protein>
<comment type="caution">
    <text evidence="7">The sequence shown here is derived from an EMBL/GenBank/DDBJ whole genome shotgun (WGS) entry which is preliminary data.</text>
</comment>
<dbReference type="SUPFAM" id="SSF53474">
    <property type="entry name" value="alpha/beta-Hydrolases"/>
    <property type="match status" value="1"/>
</dbReference>
<dbReference type="InterPro" id="IPR001563">
    <property type="entry name" value="Peptidase_S10"/>
</dbReference>
<dbReference type="PANTHER" id="PTHR11802">
    <property type="entry name" value="SERINE PROTEASE FAMILY S10 SERINE CARBOXYPEPTIDASE"/>
    <property type="match status" value="1"/>
</dbReference>
<comment type="similarity">
    <text evidence="1 6">Belongs to the peptidase S10 family.</text>
</comment>
<sequence>MKLSFLLRACIASGFALAESQVPIVEPSSQSGDFAVYQSQVSPNHSIRVKRQNSTLCNTPVDQYTGWLDVGHKHLFFWYFKSESANSKADDEPLGLWLTGGPGGSSMLGMLQELGPCLINEYGNGTTYNPYGWNKETAFIFVDQPAGVGFSYVDEGEAVIPGDSFTAAADMQLFLQMFVSQVFPEHKNGPVVITGESYAGHYLPALGAQIVAQNILHPKQAQVHLKSVAIGNGYVSPLDTAYGYWETLCTTNPGVKKPIFNETRCDIMATNLPRCMAVSKTCYNNPDPAICAAASEVCWDGVIKWYDAESGAGGRNRFDITLPCEIDDVCYPNTLWIQDYLNLPSSFAALGVPNDIKKFGVISPAVSDAFELTDDLSISLIPEVQYLLANQIDILIYQGNLDLACNTAGAKRWTANMPWKGQSEFNSLDLKPWKSTKDGKEVVAGAWKEVNIKMVEGDEKKTRFALVTIDGSGHMVPQDQPEVALDMLSRWLNGKSFA</sequence>
<accession>A0ABR4CUQ3</accession>
<dbReference type="InterPro" id="IPR018202">
    <property type="entry name" value="Ser_caboxypep_ser_AS"/>
</dbReference>
<dbReference type="EMBL" id="JAZHXI010000003">
    <property type="protein sequence ID" value="KAL2073644.1"/>
    <property type="molecule type" value="Genomic_DNA"/>
</dbReference>
<dbReference type="PROSITE" id="PS00560">
    <property type="entry name" value="CARBOXYPEPT_SER_HIS"/>
    <property type="match status" value="1"/>
</dbReference>
<dbReference type="Gene3D" id="3.40.50.1820">
    <property type="entry name" value="alpha/beta hydrolase"/>
    <property type="match status" value="1"/>
</dbReference>